<dbReference type="VEuPathDB" id="MicrosporidiaDB:NCER_102071"/>
<dbReference type="GeneID" id="36320208"/>
<protein>
    <submittedName>
        <fullName evidence="1">Uncharacterized protein</fullName>
    </submittedName>
</protein>
<evidence type="ECO:0000313" key="1">
    <source>
        <dbReference type="EMBL" id="KKO75027.1"/>
    </source>
</evidence>
<accession>A0A0F9YR49</accession>
<dbReference type="AlphaFoldDB" id="A0A0F9YR49"/>
<gene>
    <name evidence="1" type="ORF">AAJ76_3500016718</name>
</gene>
<reference evidence="1 2" key="1">
    <citation type="journal article" date="2015" name="Environ. Microbiol.">
        <title>Genome analyses suggest the presence of polyploidy and recent human-driven expansions in eight global populations of the honeybee pathogen Nosema ceranae.</title>
        <authorList>
            <person name="Pelin A."/>
            <person name="Selman M."/>
            <person name="Aris-Brosou S."/>
            <person name="Farinelli L."/>
            <person name="Corradi N."/>
        </authorList>
    </citation>
    <scope>NUCLEOTIDE SEQUENCE [LARGE SCALE GENOMIC DNA]</scope>
    <source>
        <strain evidence="1 2">PA08 1199</strain>
    </source>
</reference>
<organism evidence="1 2">
    <name type="scientific">Vairimorpha ceranae</name>
    <dbReference type="NCBI Taxonomy" id="40302"/>
    <lineage>
        <taxon>Eukaryota</taxon>
        <taxon>Fungi</taxon>
        <taxon>Fungi incertae sedis</taxon>
        <taxon>Microsporidia</taxon>
        <taxon>Nosematidae</taxon>
        <taxon>Vairimorpha</taxon>
    </lineage>
</organism>
<dbReference type="Proteomes" id="UP000034350">
    <property type="component" value="Unassembled WGS sequence"/>
</dbReference>
<comment type="caution">
    <text evidence="1">The sequence shown here is derived from an EMBL/GenBank/DDBJ whole genome shotgun (WGS) entry which is preliminary data.</text>
</comment>
<dbReference type="RefSeq" id="XP_024330769.1">
    <property type="nucleotide sequence ID" value="XM_024475273.1"/>
</dbReference>
<name>A0A0F9YR49_9MICR</name>
<dbReference type="EMBL" id="JPQZ01000035">
    <property type="protein sequence ID" value="KKO75027.1"/>
    <property type="molecule type" value="Genomic_DNA"/>
</dbReference>
<proteinExistence type="predicted"/>
<dbReference type="VEuPathDB" id="MicrosporidiaDB:G9O61_00g018910"/>
<sequence length="206" mass="23969">MNLVVFLLKAINMSELDTFLDLYENTTFAMLSFENSFKTKNLQDHINNIKQYNTTILNNEALIEEKLQLSYDNLKKELYSKAKNLEGIQAFFKTITTEIHNVVKNDSIFKQEDLNITKLQFVVSRNFLFVSREEFNEMKFFLRNYKKKIGQIKKLIKVFDNFIGTLSFLSMTDACYTCVEALNEVINCVGPDDDVLSSCDFVLNKP</sequence>
<evidence type="ECO:0000313" key="2">
    <source>
        <dbReference type="Proteomes" id="UP000034350"/>
    </source>
</evidence>
<dbReference type="VEuPathDB" id="MicrosporidiaDB:AAJ76_3500016718"/>
<keyword evidence="2" id="KW-1185">Reference proteome</keyword>